<dbReference type="InterPro" id="IPR038330">
    <property type="entry name" value="TspO/MBR-related_sf"/>
</dbReference>
<dbReference type="Gene3D" id="1.20.1260.100">
    <property type="entry name" value="TspO/MBR protein"/>
    <property type="match status" value="1"/>
</dbReference>
<gene>
    <name evidence="7" type="ORF">GCM10023342_11110</name>
</gene>
<evidence type="ECO:0000256" key="6">
    <source>
        <dbReference type="SAM" id="Phobius"/>
    </source>
</evidence>
<feature type="transmembrane region" description="Helical" evidence="6">
    <location>
        <begin position="119"/>
        <end position="140"/>
    </location>
</feature>
<proteinExistence type="inferred from homology"/>
<dbReference type="PIRSF" id="PIRSF005859">
    <property type="entry name" value="PBR"/>
    <property type="match status" value="1"/>
</dbReference>
<keyword evidence="3 6" id="KW-0812">Transmembrane</keyword>
<evidence type="ECO:0000313" key="8">
    <source>
        <dbReference type="Proteomes" id="UP001500074"/>
    </source>
</evidence>
<dbReference type="PANTHER" id="PTHR10057">
    <property type="entry name" value="PERIPHERAL-TYPE BENZODIAZEPINE RECEPTOR"/>
    <property type="match status" value="1"/>
</dbReference>
<name>A0ABP9R8N5_9GAMM</name>
<organism evidence="7 8">
    <name type="scientific">Modicisalibacter zincidurans</name>
    <dbReference type="NCBI Taxonomy" id="1178777"/>
    <lineage>
        <taxon>Bacteria</taxon>
        <taxon>Pseudomonadati</taxon>
        <taxon>Pseudomonadota</taxon>
        <taxon>Gammaproteobacteria</taxon>
        <taxon>Oceanospirillales</taxon>
        <taxon>Halomonadaceae</taxon>
        <taxon>Modicisalibacter</taxon>
    </lineage>
</organism>
<evidence type="ECO:0000256" key="1">
    <source>
        <dbReference type="ARBA" id="ARBA00004141"/>
    </source>
</evidence>
<reference evidence="8" key="1">
    <citation type="journal article" date="2019" name="Int. J. Syst. Evol. Microbiol.">
        <title>The Global Catalogue of Microorganisms (GCM) 10K type strain sequencing project: providing services to taxonomists for standard genome sequencing and annotation.</title>
        <authorList>
            <consortium name="The Broad Institute Genomics Platform"/>
            <consortium name="The Broad Institute Genome Sequencing Center for Infectious Disease"/>
            <person name="Wu L."/>
            <person name="Ma J."/>
        </authorList>
    </citation>
    <scope>NUCLEOTIDE SEQUENCE [LARGE SCALE GENOMIC DNA]</scope>
    <source>
        <strain evidence="8">JCM 18472</strain>
    </source>
</reference>
<dbReference type="Pfam" id="PF03073">
    <property type="entry name" value="TspO_MBR"/>
    <property type="match status" value="1"/>
</dbReference>
<evidence type="ECO:0000313" key="7">
    <source>
        <dbReference type="EMBL" id="GAA5173127.1"/>
    </source>
</evidence>
<feature type="transmembrane region" description="Helical" evidence="6">
    <location>
        <begin position="21"/>
        <end position="43"/>
    </location>
</feature>
<accession>A0ABP9R8N5</accession>
<feature type="transmembrane region" description="Helical" evidence="6">
    <location>
        <begin position="95"/>
        <end position="113"/>
    </location>
</feature>
<dbReference type="RefSeq" id="WP_051907480.1">
    <property type="nucleotide sequence ID" value="NZ_BAABKI010000012.1"/>
</dbReference>
<keyword evidence="4 6" id="KW-1133">Transmembrane helix</keyword>
<protein>
    <submittedName>
        <fullName evidence="7">Tryptophan-rich sensory protein</fullName>
    </submittedName>
</protein>
<dbReference type="PANTHER" id="PTHR10057:SF0">
    <property type="entry name" value="TRANSLOCATOR PROTEIN"/>
    <property type="match status" value="1"/>
</dbReference>
<keyword evidence="8" id="KW-1185">Reference proteome</keyword>
<sequence length="176" mass="19741">MTYRYGSIQANARRLHRRHQTLGLAGWLTVSFMAAGVGAIASVDATRFYAALTQPGWAPPAGAFGPVWTTLFALMGIAAWLVWREGGWRRQRGALALFLVQLAVNALWSWLFFVWHLGALALVEVILLWSMILVMFIAFWRVRPLAGLLLLPYLVWVSLAMALTYSVWQLNPQLLG</sequence>
<dbReference type="EMBL" id="BAABKI010000012">
    <property type="protein sequence ID" value="GAA5173127.1"/>
    <property type="molecule type" value="Genomic_DNA"/>
</dbReference>
<keyword evidence="5 6" id="KW-0472">Membrane</keyword>
<feature type="transmembrane region" description="Helical" evidence="6">
    <location>
        <begin position="147"/>
        <end position="168"/>
    </location>
</feature>
<evidence type="ECO:0000256" key="4">
    <source>
        <dbReference type="ARBA" id="ARBA00022989"/>
    </source>
</evidence>
<comment type="caution">
    <text evidence="7">The sequence shown here is derived from an EMBL/GenBank/DDBJ whole genome shotgun (WGS) entry which is preliminary data.</text>
</comment>
<comment type="subcellular location">
    <subcellularLocation>
        <location evidence="1">Membrane</location>
        <topology evidence="1">Multi-pass membrane protein</topology>
    </subcellularLocation>
</comment>
<dbReference type="Proteomes" id="UP001500074">
    <property type="component" value="Unassembled WGS sequence"/>
</dbReference>
<dbReference type="InterPro" id="IPR004307">
    <property type="entry name" value="TspO_MBR"/>
</dbReference>
<evidence type="ECO:0000256" key="5">
    <source>
        <dbReference type="ARBA" id="ARBA00023136"/>
    </source>
</evidence>
<comment type="similarity">
    <text evidence="2">Belongs to the TspO/BZRP family.</text>
</comment>
<evidence type="ECO:0000256" key="3">
    <source>
        <dbReference type="ARBA" id="ARBA00022692"/>
    </source>
</evidence>
<feature type="transmembrane region" description="Helical" evidence="6">
    <location>
        <begin position="63"/>
        <end position="83"/>
    </location>
</feature>
<dbReference type="CDD" id="cd15904">
    <property type="entry name" value="TSPO_MBR"/>
    <property type="match status" value="1"/>
</dbReference>
<evidence type="ECO:0000256" key="2">
    <source>
        <dbReference type="ARBA" id="ARBA00007524"/>
    </source>
</evidence>